<dbReference type="Proteomes" id="UP000000600">
    <property type="component" value="Unassembled WGS sequence"/>
</dbReference>
<reference evidence="1 2" key="1">
    <citation type="journal article" date="2006" name="Nature">
        <title>Global trends of whole-genome duplications revealed by the ciliate Paramecium tetraurelia.</title>
        <authorList>
            <consortium name="Genoscope"/>
            <person name="Aury J.-M."/>
            <person name="Jaillon O."/>
            <person name="Duret L."/>
            <person name="Noel B."/>
            <person name="Jubin C."/>
            <person name="Porcel B.M."/>
            <person name="Segurens B."/>
            <person name="Daubin V."/>
            <person name="Anthouard V."/>
            <person name="Aiach N."/>
            <person name="Arnaiz O."/>
            <person name="Billaut A."/>
            <person name="Beisson J."/>
            <person name="Blanc I."/>
            <person name="Bouhouche K."/>
            <person name="Camara F."/>
            <person name="Duharcourt S."/>
            <person name="Guigo R."/>
            <person name="Gogendeau D."/>
            <person name="Katinka M."/>
            <person name="Keller A.-M."/>
            <person name="Kissmehl R."/>
            <person name="Klotz C."/>
            <person name="Koll F."/>
            <person name="Le Moue A."/>
            <person name="Lepere C."/>
            <person name="Malinsky S."/>
            <person name="Nowacki M."/>
            <person name="Nowak J.K."/>
            <person name="Plattner H."/>
            <person name="Poulain J."/>
            <person name="Ruiz F."/>
            <person name="Serrano V."/>
            <person name="Zagulski M."/>
            <person name="Dessen P."/>
            <person name="Betermier M."/>
            <person name="Weissenbach J."/>
            <person name="Scarpelli C."/>
            <person name="Schachter V."/>
            <person name="Sperling L."/>
            <person name="Meyer E."/>
            <person name="Cohen J."/>
            <person name="Wincker P."/>
        </authorList>
    </citation>
    <scope>NUCLEOTIDE SEQUENCE [LARGE SCALE GENOMIC DNA]</scope>
    <source>
        <strain evidence="1 2">Stock d4-2</strain>
    </source>
</reference>
<evidence type="ECO:0000313" key="2">
    <source>
        <dbReference type="Proteomes" id="UP000000600"/>
    </source>
</evidence>
<dbReference type="GeneID" id="5040359"/>
<dbReference type="OrthoDB" id="300210at2759"/>
<protein>
    <submittedName>
        <fullName evidence="1">Uncharacterized protein</fullName>
    </submittedName>
</protein>
<dbReference type="KEGG" id="ptm:GSPATT00020830001"/>
<keyword evidence="2" id="KW-1185">Reference proteome</keyword>
<proteinExistence type="predicted"/>
<dbReference type="OMA" id="YINLEAS"/>
<name>A0DVW0_PARTE</name>
<dbReference type="AlphaFoldDB" id="A0DVW0"/>
<dbReference type="EMBL" id="CT868607">
    <property type="protein sequence ID" value="CAK87177.1"/>
    <property type="molecule type" value="Genomic_DNA"/>
</dbReference>
<sequence>MSLTYINLEASPNRQKPFGLASGMIEDFLLNPLEKLRTLKCDKISGSWDLTKIREILNKIKDLALQNNISNDIIDPPKISSDTERLIEQIGDYRNQYSSFEQSQKYDNKPKRIQQIVKDFENRVIYRSQRSSSVQSKTIQQPKKCKLISKEFEQKLNSINQKYGMKTTQIVAKSKYMDHQSINSNSQQKSINTYFMRPQTTCSARKTYSFRREKTYDMDQKRLNTARTNSKRAQSGYQMQNFESEKQNASIIAKIMKKSQQNKKVNLKKYHLENNDLQPTFMLDDNDSQTNKLIKCIEFNPLDSIQKEYRSFMPSDDDFILKLSFQQIQSRRKRQNPNLQKIFYAKAQSKYLQDPI</sequence>
<organism evidence="1 2">
    <name type="scientific">Paramecium tetraurelia</name>
    <dbReference type="NCBI Taxonomy" id="5888"/>
    <lineage>
        <taxon>Eukaryota</taxon>
        <taxon>Sar</taxon>
        <taxon>Alveolata</taxon>
        <taxon>Ciliophora</taxon>
        <taxon>Intramacronucleata</taxon>
        <taxon>Oligohymenophorea</taxon>
        <taxon>Peniculida</taxon>
        <taxon>Parameciidae</taxon>
        <taxon>Paramecium</taxon>
    </lineage>
</organism>
<dbReference type="InParanoid" id="A0DVW0"/>
<evidence type="ECO:0000313" key="1">
    <source>
        <dbReference type="EMBL" id="CAK87177.1"/>
    </source>
</evidence>
<gene>
    <name evidence="1" type="ORF">GSPATT00020830001</name>
</gene>
<dbReference type="HOGENOM" id="CLU_779553_0_0_1"/>
<accession>A0DVW0</accession>
<dbReference type="RefSeq" id="XP_001454574.1">
    <property type="nucleotide sequence ID" value="XM_001454537.1"/>
</dbReference>